<dbReference type="EMBL" id="BAABAU010000003">
    <property type="protein sequence ID" value="GAA4266756.1"/>
    <property type="molecule type" value="Genomic_DNA"/>
</dbReference>
<feature type="compositionally biased region" description="Low complexity" evidence="1">
    <location>
        <begin position="194"/>
        <end position="215"/>
    </location>
</feature>
<keyword evidence="3" id="KW-1185">Reference proteome</keyword>
<evidence type="ECO:0000256" key="1">
    <source>
        <dbReference type="SAM" id="MobiDB-lite"/>
    </source>
</evidence>
<sequence>MEAGGHGSAAAAAAAASHDDDFRARFQAAFHAAGGEGDAFDELLARVPAAGFPPAGAADPALERAALAEAAFSGVGSDQDARASAARLAAFDARRRQQSRALDAALAATPLVAPPESPELPASPEPPASPVSPEPLGAAAAYAPTPAPTRAPASAVARPQRAPLRFARRHPVALTAAALVAAVVLGAALGRATTSRPAADSPPSSASSAVSTPDPGATAFTEFGGSVLARAINRVQVPTDALPDGLRDAVSPPSSRLLYDDSPSSQPSQHRWRLWAGTGENPRQLCYVMSFDGVRDSVSCLPRAEAFVGRYVVSESTPDGVFTALVVDGAIAVQID</sequence>
<feature type="region of interest" description="Disordered" evidence="1">
    <location>
        <begin position="194"/>
        <end position="217"/>
    </location>
</feature>
<gene>
    <name evidence="2" type="ORF">GCM10022256_23680</name>
</gene>
<organism evidence="2 3">
    <name type="scientific">Frondihabitans peucedani</name>
    <dbReference type="NCBI Taxonomy" id="598626"/>
    <lineage>
        <taxon>Bacteria</taxon>
        <taxon>Bacillati</taxon>
        <taxon>Actinomycetota</taxon>
        <taxon>Actinomycetes</taxon>
        <taxon>Micrococcales</taxon>
        <taxon>Microbacteriaceae</taxon>
        <taxon>Frondihabitans</taxon>
    </lineage>
</organism>
<evidence type="ECO:0000313" key="3">
    <source>
        <dbReference type="Proteomes" id="UP001501594"/>
    </source>
</evidence>
<feature type="compositionally biased region" description="Low complexity" evidence="1">
    <location>
        <begin position="134"/>
        <end position="156"/>
    </location>
</feature>
<proteinExistence type="predicted"/>
<feature type="compositionally biased region" description="Pro residues" evidence="1">
    <location>
        <begin position="112"/>
        <end position="133"/>
    </location>
</feature>
<comment type="caution">
    <text evidence="2">The sequence shown here is derived from an EMBL/GenBank/DDBJ whole genome shotgun (WGS) entry which is preliminary data.</text>
</comment>
<feature type="region of interest" description="Disordered" evidence="1">
    <location>
        <begin position="112"/>
        <end position="156"/>
    </location>
</feature>
<dbReference type="Proteomes" id="UP001501594">
    <property type="component" value="Unassembled WGS sequence"/>
</dbReference>
<accession>A0ABP8E3R0</accession>
<reference evidence="3" key="1">
    <citation type="journal article" date="2019" name="Int. J. Syst. Evol. Microbiol.">
        <title>The Global Catalogue of Microorganisms (GCM) 10K type strain sequencing project: providing services to taxonomists for standard genome sequencing and annotation.</title>
        <authorList>
            <consortium name="The Broad Institute Genomics Platform"/>
            <consortium name="The Broad Institute Genome Sequencing Center for Infectious Disease"/>
            <person name="Wu L."/>
            <person name="Ma J."/>
        </authorList>
    </citation>
    <scope>NUCLEOTIDE SEQUENCE [LARGE SCALE GENOMIC DNA]</scope>
    <source>
        <strain evidence="3">JCM 17442</strain>
    </source>
</reference>
<protein>
    <submittedName>
        <fullName evidence="2">Uncharacterized protein</fullName>
    </submittedName>
</protein>
<evidence type="ECO:0000313" key="2">
    <source>
        <dbReference type="EMBL" id="GAA4266756.1"/>
    </source>
</evidence>
<name>A0ABP8E3R0_9MICO</name>